<gene>
    <name evidence="1" type="ORF">MLD38_008852</name>
</gene>
<proteinExistence type="predicted"/>
<dbReference type="EMBL" id="CM042882">
    <property type="protein sequence ID" value="KAI4382964.1"/>
    <property type="molecule type" value="Genomic_DNA"/>
</dbReference>
<reference evidence="2" key="1">
    <citation type="journal article" date="2023" name="Front. Plant Sci.">
        <title>Chromosomal-level genome assembly of Melastoma candidum provides insights into trichome evolution.</title>
        <authorList>
            <person name="Zhong Y."/>
            <person name="Wu W."/>
            <person name="Sun C."/>
            <person name="Zou P."/>
            <person name="Liu Y."/>
            <person name="Dai S."/>
            <person name="Zhou R."/>
        </authorList>
    </citation>
    <scope>NUCLEOTIDE SEQUENCE [LARGE SCALE GENOMIC DNA]</scope>
</reference>
<keyword evidence="2" id="KW-1185">Reference proteome</keyword>
<organism evidence="1 2">
    <name type="scientific">Melastoma candidum</name>
    <dbReference type="NCBI Taxonomy" id="119954"/>
    <lineage>
        <taxon>Eukaryota</taxon>
        <taxon>Viridiplantae</taxon>
        <taxon>Streptophyta</taxon>
        <taxon>Embryophyta</taxon>
        <taxon>Tracheophyta</taxon>
        <taxon>Spermatophyta</taxon>
        <taxon>Magnoliopsida</taxon>
        <taxon>eudicotyledons</taxon>
        <taxon>Gunneridae</taxon>
        <taxon>Pentapetalae</taxon>
        <taxon>rosids</taxon>
        <taxon>malvids</taxon>
        <taxon>Myrtales</taxon>
        <taxon>Melastomataceae</taxon>
        <taxon>Melastomatoideae</taxon>
        <taxon>Melastomateae</taxon>
        <taxon>Melastoma</taxon>
    </lineage>
</organism>
<protein>
    <submittedName>
        <fullName evidence="1">Uncharacterized protein</fullName>
    </submittedName>
</protein>
<name>A0ACB9RVN5_9MYRT</name>
<evidence type="ECO:0000313" key="1">
    <source>
        <dbReference type="EMBL" id="KAI4382964.1"/>
    </source>
</evidence>
<dbReference type="Proteomes" id="UP001057402">
    <property type="component" value="Chromosome 3"/>
</dbReference>
<sequence>MDSFPQSVTAPSHSAAPPAASVSSQRLLGKVALVTGGASGIGETIRAKGVGKLGIGIQADLPVKSEKLASSLKPSGSLHQDGMTRRKMKKSRSLSLDGMPQPGRPPPPPAATLRSPDVETATPPRQQSESRGKSRLVLPNYMRSTTCSDARKENSQVTHLQSGPMASAAKVSHRRCSTGSLRPRLSPGSGKYSPSSATRNLKRSSSLKLVRTLTKAPSFKPTRSTSANKCTQVVVCADSSIQKATCSSTLKETKYPEYLMLNPGGTEAEGTSIFKVCPYTYCSLNGHRHGQLPPLKRFVAARRRLLKAQKSAKIVPVSPARFCQGSLDDKSPIRELDVETDFFVEIYAKSEKQGSLSIDKVVCVGEDEGDYHSPPSEEGSCMYGSTRVGAYDEHSDDGLKGHINLGKNVEYCGDTTETEIDGCSDNLSREKEETMPQDIDEIYYLIMAQKERLRWSRSQRDEDGDKLLEGSENIDVCSADCKDDDWDEVSSSSVLEEAEELVITETEGCDKDASENKEDQKEGEKLLHVCSARLQEDGMDCASGHSMLSQVSDCMFSCQNTDAMNATAKDTVEAEAGDFPGDCSQPGLEVSFEESDGDNATGAQTMSTDLVLQTEADDTGSGTSLGRACFEPQDDAFTLDHLHDLAEINKETAKRLIDTGSEAGLQDEEERRAVEPTSEGEVPIELLIPGTSAKDSGEADRSITKLEFTRGQENDESTLRIPNRMNGTGDADDHEGSSTGAHQSEEPAGESQKEDVVNKAAELNTNSSVPNGATSMRTKSRGVYSRGKGKSREELSDSSMIWRINRREKCDKPDDDPRNFNPRDPNYLPIVPDPEGERVDLRHQIIDDRRNSDEWMIDYALQRAVSKLESYRNYSRPAYSSMQLKQVLEVRLNQTYKILLETRERSDHILQIQQASPNVTTARA</sequence>
<comment type="caution">
    <text evidence="1">The sequence shown here is derived from an EMBL/GenBank/DDBJ whole genome shotgun (WGS) entry which is preliminary data.</text>
</comment>
<evidence type="ECO:0000313" key="2">
    <source>
        <dbReference type="Proteomes" id="UP001057402"/>
    </source>
</evidence>
<accession>A0ACB9RVN5</accession>